<dbReference type="GO" id="GO:0005886">
    <property type="term" value="C:plasma membrane"/>
    <property type="evidence" value="ECO:0007669"/>
    <property type="project" value="TreeGrafter"/>
</dbReference>
<dbReference type="SUPFAM" id="SSF54862">
    <property type="entry name" value="4Fe-4S ferredoxins"/>
    <property type="match status" value="1"/>
</dbReference>
<evidence type="ECO:0000313" key="8">
    <source>
        <dbReference type="EMBL" id="QOS68973.1"/>
    </source>
</evidence>
<evidence type="ECO:0000256" key="5">
    <source>
        <dbReference type="ARBA" id="ARBA00023004"/>
    </source>
</evidence>
<dbReference type="PANTHER" id="PTHR30176:SF3">
    <property type="entry name" value="FERREDOXIN-TYPE PROTEIN NAPH"/>
    <property type="match status" value="1"/>
</dbReference>
<dbReference type="GO" id="GO:0051539">
    <property type="term" value="F:4 iron, 4 sulfur cluster binding"/>
    <property type="evidence" value="ECO:0007669"/>
    <property type="project" value="UniProtKB-KW"/>
</dbReference>
<organism evidence="8 9">
    <name type="scientific">Eggerthella guodeyinii</name>
    <dbReference type="NCBI Taxonomy" id="2690837"/>
    <lineage>
        <taxon>Bacteria</taxon>
        <taxon>Bacillati</taxon>
        <taxon>Actinomycetota</taxon>
        <taxon>Coriobacteriia</taxon>
        <taxon>Eggerthellales</taxon>
        <taxon>Eggerthellaceae</taxon>
        <taxon>Eggerthella</taxon>
    </lineage>
</organism>
<dbReference type="RefSeq" id="WP_160943440.1">
    <property type="nucleotide sequence ID" value="NZ_CP063310.1"/>
</dbReference>
<keyword evidence="3" id="KW-0479">Metal-binding</keyword>
<sequence>MKKMKASTLRMLAILAVLVVAAVGYFTAFGIGNLSGFGWDAFSVICPLGYVESLLASKTFVPRALISFVLVVVLVVVLGRVFCAWICPMPLLQRWIPGIGRKRARALEKAEDEGAAARVGEQGAPAAVAASAPAAKPNRFKFDSRFGVLLGALASAAVFGFPVFCLVCPVGLTFATVLLVMRLFAFGDVTWAVVAVPLVLLAEVTFLRKWCSKLCPLGAVMSLIAGANKTLRPAVDDAACLFSSQGTKCFACSKACPERIDVRRPAQSETSLNNCTKCRECVDACPAHAISFPFLPASGGTAPLAADALESSGADAAAESGQGRRA</sequence>
<evidence type="ECO:0000256" key="3">
    <source>
        <dbReference type="ARBA" id="ARBA00022723"/>
    </source>
</evidence>
<keyword evidence="5" id="KW-0408">Iron</keyword>
<protein>
    <submittedName>
        <fullName evidence="8">4Fe-4S binding protein</fullName>
    </submittedName>
</protein>
<dbReference type="Pfam" id="PF13187">
    <property type="entry name" value="Fer4_9"/>
    <property type="match status" value="1"/>
</dbReference>
<evidence type="ECO:0000259" key="7">
    <source>
        <dbReference type="PROSITE" id="PS51379"/>
    </source>
</evidence>
<dbReference type="EMBL" id="CP063310">
    <property type="protein sequence ID" value="QOS68973.1"/>
    <property type="molecule type" value="Genomic_DNA"/>
</dbReference>
<keyword evidence="1" id="KW-0813">Transport</keyword>
<dbReference type="Proteomes" id="UP000478463">
    <property type="component" value="Chromosome"/>
</dbReference>
<dbReference type="PROSITE" id="PS51379">
    <property type="entry name" value="4FE4S_FER_2"/>
    <property type="match status" value="1"/>
</dbReference>
<dbReference type="PANTHER" id="PTHR30176">
    <property type="entry name" value="FERREDOXIN-TYPE PROTEIN NAPH"/>
    <property type="match status" value="1"/>
</dbReference>
<evidence type="ECO:0000256" key="1">
    <source>
        <dbReference type="ARBA" id="ARBA00022448"/>
    </source>
</evidence>
<dbReference type="KEGG" id="egd:GS424_003730"/>
<evidence type="ECO:0000256" key="6">
    <source>
        <dbReference type="ARBA" id="ARBA00023014"/>
    </source>
</evidence>
<gene>
    <name evidence="8" type="ORF">GS424_003730</name>
</gene>
<feature type="domain" description="4Fe-4S ferredoxin-type" evidence="7">
    <location>
        <begin position="266"/>
        <end position="295"/>
    </location>
</feature>
<keyword evidence="2" id="KW-0004">4Fe-4S</keyword>
<dbReference type="InterPro" id="IPR017900">
    <property type="entry name" value="4Fe4S_Fe_S_CS"/>
</dbReference>
<reference evidence="8 9" key="1">
    <citation type="submission" date="2020-10" db="EMBL/GenBank/DDBJ databases">
        <title>Eggerthella sp. nov., isolated from human feces.</title>
        <authorList>
            <person name="Yajun G."/>
        </authorList>
    </citation>
    <scope>NUCLEOTIDE SEQUENCE [LARGE SCALE GENOMIC DNA]</scope>
    <source>
        <strain evidence="8 9">HF-1101</strain>
    </source>
</reference>
<accession>A0A6L7IVR8</accession>
<dbReference type="GO" id="GO:0046872">
    <property type="term" value="F:metal ion binding"/>
    <property type="evidence" value="ECO:0007669"/>
    <property type="project" value="UniProtKB-KW"/>
</dbReference>
<dbReference type="InterPro" id="IPR051684">
    <property type="entry name" value="Electron_Trans/Redox"/>
</dbReference>
<keyword evidence="6" id="KW-0411">Iron-sulfur</keyword>
<proteinExistence type="predicted"/>
<dbReference type="PROSITE" id="PS00198">
    <property type="entry name" value="4FE4S_FER_1"/>
    <property type="match status" value="1"/>
</dbReference>
<evidence type="ECO:0000313" key="9">
    <source>
        <dbReference type="Proteomes" id="UP000478463"/>
    </source>
</evidence>
<evidence type="ECO:0000256" key="4">
    <source>
        <dbReference type="ARBA" id="ARBA00022982"/>
    </source>
</evidence>
<dbReference type="InterPro" id="IPR017896">
    <property type="entry name" value="4Fe4S_Fe-S-bd"/>
</dbReference>
<dbReference type="Gene3D" id="3.30.70.20">
    <property type="match status" value="1"/>
</dbReference>
<keyword evidence="4" id="KW-0249">Electron transport</keyword>
<dbReference type="Pfam" id="PF12801">
    <property type="entry name" value="Fer4_5"/>
    <property type="match status" value="2"/>
</dbReference>
<evidence type="ECO:0000256" key="2">
    <source>
        <dbReference type="ARBA" id="ARBA00022485"/>
    </source>
</evidence>
<dbReference type="AlphaFoldDB" id="A0A6L7IVR8"/>
<name>A0A6L7IVR8_9ACTN</name>